<dbReference type="AlphaFoldDB" id="A0AAV3RAF4"/>
<dbReference type="Proteomes" id="UP001454036">
    <property type="component" value="Unassembled WGS sequence"/>
</dbReference>
<dbReference type="EMBL" id="BAABME010025907">
    <property type="protein sequence ID" value="GAA0172943.1"/>
    <property type="molecule type" value="Genomic_DNA"/>
</dbReference>
<dbReference type="PROSITE" id="PS50879">
    <property type="entry name" value="RNASE_H_1"/>
    <property type="match status" value="1"/>
</dbReference>
<dbReference type="Pfam" id="PF13456">
    <property type="entry name" value="RVT_3"/>
    <property type="match status" value="1"/>
</dbReference>
<name>A0AAV3RAF4_LITER</name>
<dbReference type="GO" id="GO:0003676">
    <property type="term" value="F:nucleic acid binding"/>
    <property type="evidence" value="ECO:0007669"/>
    <property type="project" value="InterPro"/>
</dbReference>
<gene>
    <name evidence="2" type="ORF">LIER_41426</name>
</gene>
<dbReference type="PANTHER" id="PTHR47723">
    <property type="entry name" value="OS05G0353850 PROTEIN"/>
    <property type="match status" value="1"/>
</dbReference>
<sequence>MDRVFKPQKLARTIKWTPPPEFVYKLNTDGASKGNPGMAGCGGLIRDHLGNWVIGFARKIHWASSTCAELWALRDGLEMALHGNYSPIHIEMDSQIILNIISKPPESYNCYNAIVIDCRWLLSRFREEQIRHQFRDGNQVADALANMGCTMPHDFCTFRTPPLGVTTFVEFDRGGVGSTRVCNQTSFD</sequence>
<dbReference type="GO" id="GO:0004523">
    <property type="term" value="F:RNA-DNA hybrid ribonuclease activity"/>
    <property type="evidence" value="ECO:0007669"/>
    <property type="project" value="InterPro"/>
</dbReference>
<organism evidence="2 3">
    <name type="scientific">Lithospermum erythrorhizon</name>
    <name type="common">Purple gromwell</name>
    <name type="synonym">Lithospermum officinale var. erythrorhizon</name>
    <dbReference type="NCBI Taxonomy" id="34254"/>
    <lineage>
        <taxon>Eukaryota</taxon>
        <taxon>Viridiplantae</taxon>
        <taxon>Streptophyta</taxon>
        <taxon>Embryophyta</taxon>
        <taxon>Tracheophyta</taxon>
        <taxon>Spermatophyta</taxon>
        <taxon>Magnoliopsida</taxon>
        <taxon>eudicotyledons</taxon>
        <taxon>Gunneridae</taxon>
        <taxon>Pentapetalae</taxon>
        <taxon>asterids</taxon>
        <taxon>lamiids</taxon>
        <taxon>Boraginales</taxon>
        <taxon>Boraginaceae</taxon>
        <taxon>Boraginoideae</taxon>
        <taxon>Lithospermeae</taxon>
        <taxon>Lithospermum</taxon>
    </lineage>
</organism>
<dbReference type="PANTHER" id="PTHR47723:SF19">
    <property type="entry name" value="POLYNUCLEOTIDYL TRANSFERASE, RIBONUCLEASE H-LIKE SUPERFAMILY PROTEIN"/>
    <property type="match status" value="1"/>
</dbReference>
<reference evidence="2 3" key="1">
    <citation type="submission" date="2024-01" db="EMBL/GenBank/DDBJ databases">
        <title>The complete chloroplast genome sequence of Lithospermum erythrorhizon: insights into the phylogenetic relationship among Boraginaceae species and the maternal lineages of purple gromwells.</title>
        <authorList>
            <person name="Okada T."/>
            <person name="Watanabe K."/>
        </authorList>
    </citation>
    <scope>NUCLEOTIDE SEQUENCE [LARGE SCALE GENOMIC DNA]</scope>
</reference>
<protein>
    <recommendedName>
        <fullName evidence="1">RNase H type-1 domain-containing protein</fullName>
    </recommendedName>
</protein>
<dbReference type="InterPro" id="IPR036397">
    <property type="entry name" value="RNaseH_sf"/>
</dbReference>
<dbReference type="InterPro" id="IPR044730">
    <property type="entry name" value="RNase_H-like_dom_plant"/>
</dbReference>
<dbReference type="InterPro" id="IPR002156">
    <property type="entry name" value="RNaseH_domain"/>
</dbReference>
<feature type="domain" description="RNase H type-1" evidence="1">
    <location>
        <begin position="20"/>
        <end position="150"/>
    </location>
</feature>
<dbReference type="Gene3D" id="3.30.420.10">
    <property type="entry name" value="Ribonuclease H-like superfamily/Ribonuclease H"/>
    <property type="match status" value="1"/>
</dbReference>
<dbReference type="SUPFAM" id="SSF53098">
    <property type="entry name" value="Ribonuclease H-like"/>
    <property type="match status" value="1"/>
</dbReference>
<accession>A0AAV3RAF4</accession>
<keyword evidence="3" id="KW-1185">Reference proteome</keyword>
<evidence type="ECO:0000313" key="2">
    <source>
        <dbReference type="EMBL" id="GAA0172943.1"/>
    </source>
</evidence>
<evidence type="ECO:0000259" key="1">
    <source>
        <dbReference type="PROSITE" id="PS50879"/>
    </source>
</evidence>
<evidence type="ECO:0000313" key="3">
    <source>
        <dbReference type="Proteomes" id="UP001454036"/>
    </source>
</evidence>
<dbReference type="InterPro" id="IPR012337">
    <property type="entry name" value="RNaseH-like_sf"/>
</dbReference>
<dbReference type="InterPro" id="IPR053151">
    <property type="entry name" value="RNase_H-like"/>
</dbReference>
<dbReference type="CDD" id="cd06222">
    <property type="entry name" value="RNase_H_like"/>
    <property type="match status" value="1"/>
</dbReference>
<proteinExistence type="predicted"/>
<comment type="caution">
    <text evidence="2">The sequence shown here is derived from an EMBL/GenBank/DDBJ whole genome shotgun (WGS) entry which is preliminary data.</text>
</comment>